<evidence type="ECO:0000313" key="3">
    <source>
        <dbReference type="EMBL" id="CKR51997.1"/>
    </source>
</evidence>
<dbReference type="Proteomes" id="UP000049023">
    <property type="component" value="Unassembled WGS sequence"/>
</dbReference>
<evidence type="ECO:0000313" key="7">
    <source>
        <dbReference type="EMBL" id="OMH57969.1"/>
    </source>
</evidence>
<dbReference type="EC" id="2.7.11.12" evidence="5"/>
<dbReference type="InterPro" id="IPR050397">
    <property type="entry name" value="Env_Response_Regulators"/>
</dbReference>
<dbReference type="Proteomes" id="UP000189452">
    <property type="component" value="Chromosome"/>
</dbReference>
<dbReference type="GO" id="GO:0016746">
    <property type="term" value="F:acyltransferase activity"/>
    <property type="evidence" value="ECO:0007669"/>
    <property type="project" value="UniProtKB-KW"/>
</dbReference>
<dbReference type="PATRIC" id="fig|1773.206.peg.3480"/>
<dbReference type="EMBL" id="COPH01000002">
    <property type="protein sequence ID" value="CLV53380.1"/>
    <property type="molecule type" value="Genomic_DNA"/>
</dbReference>
<dbReference type="SUPFAM" id="SSF51735">
    <property type="entry name" value="NAD(P)-binding Rossmann-fold domains"/>
    <property type="match status" value="1"/>
</dbReference>
<dbReference type="PROSITE" id="PS50042">
    <property type="entry name" value="CNMP_BINDING_3"/>
    <property type="match status" value="1"/>
</dbReference>
<dbReference type="Gene3D" id="3.40.50.1480">
    <property type="entry name" value="Adenosylhomocysteinase-like"/>
    <property type="match status" value="1"/>
</dbReference>
<sequence length="504" mass="53451">MTPVTTFPLVDAILAGRDRNLDGVILIAAQHLLQTTHAMLRSLFRVGLDPRNVAVIGKCYSTHPGVVDAMRADGIYVDDCSDAYAPHESFDTQYTRHVERFFAESWARLTAGRTARVVLLDDGGSLLAVAGAMLDASADVIGIEQTSAGYAKIVGCALGFPVINIARSSAKLLYESPIIAARVTQTAFERTAGIDSSAAILITGAGAIGTALADVLRPLHDRVDVYDTRSGCMTPIDLPNAIGGYDVIIGATGATSVPASMHELLRPGVLLMSASSSDREFDAVALRRRTTPNPDCHADLRVADGSVDATLLNSGFPVNFDGSPMCGDASMALTMALLAAAVLYASVAVADEMSSDHPHLGLIDQGDIVASFLNIDVPLQALSRLPLLSIDGYRRLQVRSGYTLFRQGERADHFFVIESGELEALVDGKVILRLGAGDHFGEACLLGGMRRIATVRACEPSVLWELDGKAFGDALHGDAAMREIAYGVARTRLMHAGASESLMV</sequence>
<reference evidence="7 14" key="4">
    <citation type="submission" date="2016-04" db="EMBL/GenBank/DDBJ databases">
        <authorList>
            <person name="Bigi M."/>
            <person name="Bigi F."/>
            <person name="Soria M.A."/>
        </authorList>
    </citation>
    <scope>NUCLEOTIDE SEQUENCE [LARGE SCALE GENOMIC DNA]</scope>
    <source>
        <strain evidence="7 14">6548</strain>
    </source>
</reference>
<proteinExistence type="predicted"/>
<keyword evidence="5" id="KW-0378">Hydrolase</keyword>
<evidence type="ECO:0000313" key="5">
    <source>
        <dbReference type="EMBL" id="COV33335.1"/>
    </source>
</evidence>
<dbReference type="SMR" id="A0A0E8U0R4"/>
<keyword evidence="7" id="KW-0012">Acyltransferase</keyword>
<evidence type="ECO:0000313" key="4">
    <source>
        <dbReference type="EMBL" id="CLV53380.1"/>
    </source>
</evidence>
<dbReference type="SUPFAM" id="SSF51206">
    <property type="entry name" value="cAMP-binding domain-like"/>
    <property type="match status" value="1"/>
</dbReference>
<keyword evidence="5" id="KW-0808">Transferase</keyword>
<dbReference type="GO" id="GO:0003700">
    <property type="term" value="F:DNA-binding transcription factor activity"/>
    <property type="evidence" value="ECO:0007669"/>
    <property type="project" value="TreeGrafter"/>
</dbReference>
<reference evidence="9 10" key="1">
    <citation type="submission" date="2015-03" db="EMBL/GenBank/DDBJ databases">
        <authorList>
            <consortium name="Pathogen Informatics"/>
        </authorList>
    </citation>
    <scope>NUCLEOTIDE SEQUENCE [LARGE SCALE GENOMIC DNA]</scope>
    <source>
        <strain evidence="3 13">Bir 185</strain>
        <strain evidence="2 11">Bir 187</strain>
        <strain evidence="9">K00500041</strain>
        <strain evidence="6 10">M09401471</strain>
    </source>
</reference>
<dbReference type="RefSeq" id="WP_003899813.1">
    <property type="nucleotide sequence ID" value="NZ_AP017901.1"/>
</dbReference>
<dbReference type="EMBL" id="CSAE01000090">
    <property type="protein sequence ID" value="COV33335.1"/>
    <property type="molecule type" value="Genomic_DNA"/>
</dbReference>
<dbReference type="InterPro" id="IPR000595">
    <property type="entry name" value="cNMP-bd_dom"/>
</dbReference>
<evidence type="ECO:0000313" key="10">
    <source>
        <dbReference type="Proteomes" id="UP000044938"/>
    </source>
</evidence>
<dbReference type="GO" id="GO:0016787">
    <property type="term" value="F:hydrolase activity"/>
    <property type="evidence" value="ECO:0007669"/>
    <property type="project" value="UniProtKB-KW"/>
</dbReference>
<dbReference type="InterPro" id="IPR018490">
    <property type="entry name" value="cNMP-bd_dom_sf"/>
</dbReference>
<dbReference type="InterPro" id="IPR014710">
    <property type="entry name" value="RmlC-like_jellyroll"/>
</dbReference>
<dbReference type="SUPFAM" id="SSF52283">
    <property type="entry name" value="Formate/glycerate dehydrogenase catalytic domain-like"/>
    <property type="match status" value="1"/>
</dbReference>
<dbReference type="OMA" id="NCHADLR"/>
<dbReference type="PANTHER" id="PTHR24567:SF74">
    <property type="entry name" value="HTH-TYPE TRANSCRIPTIONAL REGULATOR ARCR"/>
    <property type="match status" value="1"/>
</dbReference>
<evidence type="ECO:0000313" key="6">
    <source>
        <dbReference type="EMBL" id="COV43386.1"/>
    </source>
</evidence>
<dbReference type="Gene3D" id="2.60.120.10">
    <property type="entry name" value="Jelly Rolls"/>
    <property type="match status" value="1"/>
</dbReference>
<evidence type="ECO:0000313" key="13">
    <source>
        <dbReference type="Proteomes" id="UP000050164"/>
    </source>
</evidence>
<organism evidence="5 9">
    <name type="scientific">Mycobacterium tuberculosis</name>
    <dbReference type="NCBI Taxonomy" id="1773"/>
    <lineage>
        <taxon>Bacteria</taxon>
        <taxon>Bacillati</taxon>
        <taxon>Actinomycetota</taxon>
        <taxon>Actinomycetes</taxon>
        <taxon>Mycobacteriales</taxon>
        <taxon>Mycobacteriaceae</taxon>
        <taxon>Mycobacterium</taxon>
        <taxon>Mycobacterium tuberculosis complex</taxon>
    </lineage>
</organism>
<dbReference type="Proteomes" id="UP000038802">
    <property type="component" value="Unassembled WGS sequence"/>
</dbReference>
<dbReference type="EMBL" id="LWDQ01000001">
    <property type="protein sequence ID" value="OMH57969.1"/>
    <property type="molecule type" value="Genomic_DNA"/>
</dbReference>
<accession>A0A0E8U0R4</accession>
<dbReference type="AlphaFoldDB" id="A0A0E8U0R4"/>
<dbReference type="Proteomes" id="UP000300237">
    <property type="component" value="Chromosome"/>
</dbReference>
<evidence type="ECO:0000313" key="14">
    <source>
        <dbReference type="Proteomes" id="UP000189452"/>
    </source>
</evidence>
<reference evidence="4 12" key="2">
    <citation type="submission" date="2015-03" db="EMBL/GenBank/DDBJ databases">
        <authorList>
            <consortium name="Pathogen Informatics"/>
            <person name="Murphy D."/>
        </authorList>
    </citation>
    <scope>NUCLEOTIDE SEQUENCE [LARGE SCALE GENOMIC DNA]</scope>
    <source>
        <strain evidence="4 12">0268S</strain>
    </source>
</reference>
<dbReference type="EC" id="2.3.1.-" evidence="7"/>
<evidence type="ECO:0000313" key="9">
    <source>
        <dbReference type="Proteomes" id="UP000038802"/>
    </source>
</evidence>
<reference evidence="7 14" key="5">
    <citation type="submission" date="2017-02" db="EMBL/GenBank/DDBJ databases">
        <title>Protein polymorphisms may explain contrasting epidemiological fitness of two variants of a multidrug-resistant Mycobacterium tuberculosis strain.</title>
        <authorList>
            <person name="Bigi M.M."/>
            <person name="Lopez B."/>
            <person name="Blanco F.C."/>
            <person name="Sasiain M.C."/>
            <person name="De La Barrera S."/>
            <person name="Ritacco V."/>
            <person name="Bigi F."/>
            <person name="Soria M.A."/>
        </authorList>
    </citation>
    <scope>NUCLEOTIDE SEQUENCE [LARGE SCALE GENOMIC DNA]</scope>
    <source>
        <strain evidence="7 14">6548</strain>
    </source>
</reference>
<protein>
    <submittedName>
        <fullName evidence="7">Acetyltransferase Pat</fullName>
        <ecNumber evidence="7">2.3.1.-</ecNumber>
    </submittedName>
    <submittedName>
        <fullName evidence="5">S-adenosyl-L-homocysteine hydrolase</fullName>
        <ecNumber evidence="5">2.7.11.12</ecNumber>
    </submittedName>
</protein>
<dbReference type="InterPro" id="IPR042172">
    <property type="entry name" value="Adenosylhomocyst_ase-like_sf"/>
</dbReference>
<dbReference type="EMBL" id="CSAJ01000013">
    <property type="protein sequence ID" value="COV43386.1"/>
    <property type="molecule type" value="Genomic_DNA"/>
</dbReference>
<dbReference type="Proteomes" id="UP000050164">
    <property type="component" value="Unassembled WGS sequence"/>
</dbReference>
<name>A0A0E8U0R4_MYCTX</name>
<dbReference type="EMBL" id="LR027516">
    <property type="protein sequence ID" value="VCU48324.1"/>
    <property type="molecule type" value="Genomic_DNA"/>
</dbReference>
<reference evidence="8 15" key="6">
    <citation type="submission" date="2018-08" db="EMBL/GenBank/DDBJ databases">
        <authorList>
            <person name="Fokvardsen B D."/>
            <person name="Norman A."/>
        </authorList>
    </citation>
    <scope>NUCLEOTIDE SEQUENCE [LARGE SCALE GENOMIC DNA]</scope>
    <source>
        <strain evidence="8 15">DKC2</strain>
    </source>
</reference>
<evidence type="ECO:0000313" key="12">
    <source>
        <dbReference type="Proteomes" id="UP000050139"/>
    </source>
</evidence>
<evidence type="ECO:0000259" key="1">
    <source>
        <dbReference type="PROSITE" id="PS50042"/>
    </source>
</evidence>
<dbReference type="Proteomes" id="UP000044938">
    <property type="component" value="Unassembled WGS sequence"/>
</dbReference>
<evidence type="ECO:0000313" key="11">
    <source>
        <dbReference type="Proteomes" id="UP000049023"/>
    </source>
</evidence>
<dbReference type="EMBL" id="CNFT01000311">
    <property type="protein sequence ID" value="CKR51997.1"/>
    <property type="molecule type" value="Genomic_DNA"/>
</dbReference>
<dbReference type="GO" id="GO:0004692">
    <property type="term" value="F:cGMP-dependent protein kinase activity"/>
    <property type="evidence" value="ECO:0007669"/>
    <property type="project" value="UniProtKB-EC"/>
</dbReference>
<dbReference type="STRING" id="115862.BBG46_00675"/>
<dbReference type="PANTHER" id="PTHR24567">
    <property type="entry name" value="CRP FAMILY TRANSCRIPTIONAL REGULATORY PROTEIN"/>
    <property type="match status" value="1"/>
</dbReference>
<dbReference type="GO" id="GO:0005829">
    <property type="term" value="C:cytosol"/>
    <property type="evidence" value="ECO:0007669"/>
    <property type="project" value="TreeGrafter"/>
</dbReference>
<dbReference type="Proteomes" id="UP000050139">
    <property type="component" value="Unassembled WGS sequence"/>
</dbReference>
<dbReference type="Pfam" id="PF00027">
    <property type="entry name" value="cNMP_binding"/>
    <property type="match status" value="1"/>
</dbReference>
<feature type="domain" description="Cyclic nucleotide-binding" evidence="1">
    <location>
        <begin position="393"/>
        <end position="486"/>
    </location>
</feature>
<dbReference type="CDD" id="cd00038">
    <property type="entry name" value="CAP_ED"/>
    <property type="match status" value="1"/>
</dbReference>
<evidence type="ECO:0000313" key="2">
    <source>
        <dbReference type="EMBL" id="CKR25157.1"/>
    </source>
</evidence>
<evidence type="ECO:0000313" key="15">
    <source>
        <dbReference type="Proteomes" id="UP000300237"/>
    </source>
</evidence>
<dbReference type="EMBL" id="CNFU01000125">
    <property type="protein sequence ID" value="CKR25157.1"/>
    <property type="molecule type" value="Genomic_DNA"/>
</dbReference>
<dbReference type="SMART" id="SM00100">
    <property type="entry name" value="cNMP"/>
    <property type="match status" value="1"/>
</dbReference>
<gene>
    <name evidence="7" type="ORF">A4S10_00117</name>
    <name evidence="8" type="ORF">DKC2_0124</name>
    <name evidence="5" type="ORF">ERS007703_01158</name>
    <name evidence="6" type="ORF">ERS007720_00211</name>
    <name evidence="3" type="ORF">ERS027659_01611</name>
    <name evidence="2" type="ORF">ERS027661_00873</name>
    <name evidence="4" type="ORF">ERS094118_00417</name>
</gene>
<evidence type="ECO:0000313" key="8">
    <source>
        <dbReference type="EMBL" id="VCU48324.1"/>
    </source>
</evidence>
<reference evidence="5" key="3">
    <citation type="submission" date="2015-03" db="EMBL/GenBank/DDBJ databases">
        <authorList>
            <person name="Murphy D."/>
        </authorList>
    </citation>
    <scope>NUCLEOTIDE SEQUENCE [LARGE SCALE GENOMIC DNA]</scope>
    <source>
        <strain evidence="5">K00500041</strain>
    </source>
</reference>
<dbReference type="InterPro" id="IPR036291">
    <property type="entry name" value="NAD(P)-bd_dom_sf"/>
</dbReference>